<dbReference type="AlphaFoldDB" id="A2FD19"/>
<evidence type="ECO:0000313" key="3">
    <source>
        <dbReference type="Proteomes" id="UP000001542"/>
    </source>
</evidence>
<keyword evidence="1" id="KW-0175">Coiled coil</keyword>
<dbReference type="PANTHER" id="PTHR47026:SF2">
    <property type="entry name" value="FLAGELLAR ASSOCIATED PROTEIN"/>
    <property type="match status" value="1"/>
</dbReference>
<evidence type="ECO:0000313" key="2">
    <source>
        <dbReference type="EMBL" id="EAX97212.1"/>
    </source>
</evidence>
<name>A2FD19_TRIV3</name>
<feature type="coiled-coil region" evidence="1">
    <location>
        <begin position="158"/>
        <end position="207"/>
    </location>
</feature>
<organism evidence="2 3">
    <name type="scientific">Trichomonas vaginalis (strain ATCC PRA-98 / G3)</name>
    <dbReference type="NCBI Taxonomy" id="412133"/>
    <lineage>
        <taxon>Eukaryota</taxon>
        <taxon>Metamonada</taxon>
        <taxon>Parabasalia</taxon>
        <taxon>Trichomonadida</taxon>
        <taxon>Trichomonadidae</taxon>
        <taxon>Trichomonas</taxon>
    </lineage>
</organism>
<feature type="coiled-coil region" evidence="1">
    <location>
        <begin position="252"/>
        <end position="312"/>
    </location>
</feature>
<evidence type="ECO:0000256" key="1">
    <source>
        <dbReference type="SAM" id="Coils"/>
    </source>
</evidence>
<gene>
    <name evidence="2" type="ORF">TVAG_218260</name>
</gene>
<dbReference type="VEuPathDB" id="TrichDB:TVAG_218260"/>
<dbReference type="InParanoid" id="A2FD19"/>
<dbReference type="VEuPathDB" id="TrichDB:TVAGG3_0423050"/>
<reference evidence="2" key="1">
    <citation type="submission" date="2006-10" db="EMBL/GenBank/DDBJ databases">
        <authorList>
            <person name="Amadeo P."/>
            <person name="Zhao Q."/>
            <person name="Wortman J."/>
            <person name="Fraser-Liggett C."/>
            <person name="Carlton J."/>
        </authorList>
    </citation>
    <scope>NUCLEOTIDE SEQUENCE</scope>
    <source>
        <strain evidence="2">G3</strain>
    </source>
</reference>
<dbReference type="PANTHER" id="PTHR47026">
    <property type="entry name" value="PIGMENTOSA GTPASE REGULATOR-LIKE PROTEIN, PUTATIVE-RELATED"/>
    <property type="match status" value="1"/>
</dbReference>
<dbReference type="OrthoDB" id="10679729at2759"/>
<reference evidence="2" key="2">
    <citation type="journal article" date="2007" name="Science">
        <title>Draft genome sequence of the sexually transmitted pathogen Trichomonas vaginalis.</title>
        <authorList>
            <person name="Carlton J.M."/>
            <person name="Hirt R.P."/>
            <person name="Silva J.C."/>
            <person name="Delcher A.L."/>
            <person name="Schatz M."/>
            <person name="Zhao Q."/>
            <person name="Wortman J.R."/>
            <person name="Bidwell S.L."/>
            <person name="Alsmark U.C.M."/>
            <person name="Besteiro S."/>
            <person name="Sicheritz-Ponten T."/>
            <person name="Noel C.J."/>
            <person name="Dacks J.B."/>
            <person name="Foster P.G."/>
            <person name="Simillion C."/>
            <person name="Van de Peer Y."/>
            <person name="Miranda-Saavedra D."/>
            <person name="Barton G.J."/>
            <person name="Westrop G.D."/>
            <person name="Mueller S."/>
            <person name="Dessi D."/>
            <person name="Fiori P.L."/>
            <person name="Ren Q."/>
            <person name="Paulsen I."/>
            <person name="Zhang H."/>
            <person name="Bastida-Corcuera F.D."/>
            <person name="Simoes-Barbosa A."/>
            <person name="Brown M.T."/>
            <person name="Hayes R.D."/>
            <person name="Mukherjee M."/>
            <person name="Okumura C.Y."/>
            <person name="Schneider R."/>
            <person name="Smith A.J."/>
            <person name="Vanacova S."/>
            <person name="Villalvazo M."/>
            <person name="Haas B.J."/>
            <person name="Pertea M."/>
            <person name="Feldblyum T.V."/>
            <person name="Utterback T.R."/>
            <person name="Shu C.L."/>
            <person name="Osoegawa K."/>
            <person name="de Jong P.J."/>
            <person name="Hrdy I."/>
            <person name="Horvathova L."/>
            <person name="Zubacova Z."/>
            <person name="Dolezal P."/>
            <person name="Malik S.B."/>
            <person name="Logsdon J.M. Jr."/>
            <person name="Henze K."/>
            <person name="Gupta A."/>
            <person name="Wang C.C."/>
            <person name="Dunne R.L."/>
            <person name="Upcroft J.A."/>
            <person name="Upcroft P."/>
            <person name="White O."/>
            <person name="Salzberg S.L."/>
            <person name="Tang P."/>
            <person name="Chiu C.-H."/>
            <person name="Lee Y.-S."/>
            <person name="Embley T.M."/>
            <person name="Coombs G.H."/>
            <person name="Mottram J.C."/>
            <person name="Tachezy J."/>
            <person name="Fraser-Liggett C.M."/>
            <person name="Johnson P.J."/>
        </authorList>
    </citation>
    <scope>NUCLEOTIDE SEQUENCE [LARGE SCALE GENOMIC DNA]</scope>
    <source>
        <strain evidence="2">G3</strain>
    </source>
</reference>
<dbReference type="SMR" id="A2FD19"/>
<proteinExistence type="predicted"/>
<dbReference type="Proteomes" id="UP000001542">
    <property type="component" value="Unassembled WGS sequence"/>
</dbReference>
<dbReference type="KEGG" id="tva:4754991"/>
<dbReference type="EMBL" id="DS113725">
    <property type="protein sequence ID" value="EAX97212.1"/>
    <property type="molecule type" value="Genomic_DNA"/>
</dbReference>
<keyword evidence="3" id="KW-1185">Reference proteome</keyword>
<dbReference type="RefSeq" id="XP_001310142.1">
    <property type="nucleotide sequence ID" value="XM_001310141.1"/>
</dbReference>
<accession>A2FD19</accession>
<protein>
    <submittedName>
        <fullName evidence="2">Uncharacterized protein</fullName>
    </submittedName>
</protein>
<sequence length="400" mass="46889">MGEAPAELEVIDEPGMQVEESSTQWNPMPASEFFSTIGADNNFKVPTQSKSRPPETILIPSLEANNGPVIPVYSFSKKTTKYEIEEIQKAADNALKGKNPNMDDPYFVAEVLEELTSRRIDLISNGYYKKAQEVIDKINEIRNLFKKQDFIKYRESYIENLKNRCSQQHDYIKELQKTSKERLENKKAEAQQQMDRLFERQEQQRDALISDWQSPAKLRQFNKQSPELLQYKYLEKLTALVGDLAVAEEMKHKNARLEKEETAERYRMMTDEFEKARKSLDIALDQEFKNNRQQLQNEIAIVEENNRIELERAREKNIYLNKLLKEEQFAFREAKKKLDKTPRIMPLNNTIPMLQRTGTNINKKNMFKYNQADKINSNPLNLPPLIVKPKKQRKLSSSFK</sequence>